<evidence type="ECO:0000256" key="4">
    <source>
        <dbReference type="ARBA" id="ARBA00022478"/>
    </source>
</evidence>
<evidence type="ECO:0000256" key="9">
    <source>
        <dbReference type="ARBA" id="ARBA00033070"/>
    </source>
</evidence>
<evidence type="ECO:0000313" key="13">
    <source>
        <dbReference type="EMBL" id="PSR21416.1"/>
    </source>
</evidence>
<dbReference type="Gene3D" id="3.30.1360.10">
    <property type="entry name" value="RNA polymerase, RBP11-like subunit"/>
    <property type="match status" value="1"/>
</dbReference>
<dbReference type="GO" id="GO:0003899">
    <property type="term" value="F:DNA-directed RNA polymerase activity"/>
    <property type="evidence" value="ECO:0007669"/>
    <property type="project" value="UniProtKB-UniRule"/>
</dbReference>
<comment type="catalytic activity">
    <reaction evidence="10 11">
        <text>RNA(n) + a ribonucleoside 5'-triphosphate = RNA(n+1) + diphosphate</text>
        <dbReference type="Rhea" id="RHEA:21248"/>
        <dbReference type="Rhea" id="RHEA-COMP:14527"/>
        <dbReference type="Rhea" id="RHEA-COMP:17342"/>
        <dbReference type="ChEBI" id="CHEBI:33019"/>
        <dbReference type="ChEBI" id="CHEBI:61557"/>
        <dbReference type="ChEBI" id="CHEBI:140395"/>
        <dbReference type="EC" id="2.7.7.6"/>
    </reaction>
</comment>
<reference evidence="13 14" key="1">
    <citation type="journal article" date="2014" name="BMC Genomics">
        <title>Comparison of environmental and isolate Sulfobacillus genomes reveals diverse carbon, sulfur, nitrogen, and hydrogen metabolisms.</title>
        <authorList>
            <person name="Justice N.B."/>
            <person name="Norman A."/>
            <person name="Brown C.T."/>
            <person name="Singh A."/>
            <person name="Thomas B.C."/>
            <person name="Banfield J.F."/>
        </authorList>
    </citation>
    <scope>NUCLEOTIDE SEQUENCE [LARGE SCALE GENOMIC DNA]</scope>
    <source>
        <strain evidence="13">AMDSBA3</strain>
    </source>
</reference>
<dbReference type="InterPro" id="IPR011260">
    <property type="entry name" value="RNAP_asu_C"/>
</dbReference>
<evidence type="ECO:0000256" key="1">
    <source>
        <dbReference type="ARBA" id="ARBA00007123"/>
    </source>
</evidence>
<evidence type="ECO:0000256" key="10">
    <source>
        <dbReference type="ARBA" id="ARBA00048552"/>
    </source>
</evidence>
<evidence type="ECO:0000256" key="8">
    <source>
        <dbReference type="ARBA" id="ARBA00032524"/>
    </source>
</evidence>
<feature type="region of interest" description="Alpha C-terminal domain (alpha-CTD)" evidence="11">
    <location>
        <begin position="245"/>
        <end position="315"/>
    </location>
</feature>
<comment type="domain">
    <text evidence="11">The N-terminal domain is essential for RNAP assembly and basal transcription, whereas the C-terminal domain is involved in interaction with transcriptional regulators and with upstream promoter elements.</text>
</comment>
<accession>A0A2T2WGQ5</accession>
<dbReference type="InterPro" id="IPR036643">
    <property type="entry name" value="RNApol_insert_sf"/>
</dbReference>
<keyword evidence="5 11" id="KW-0808">Transferase</keyword>
<dbReference type="Pfam" id="PF03118">
    <property type="entry name" value="RNA_pol_A_CTD"/>
    <property type="match status" value="1"/>
</dbReference>
<dbReference type="GO" id="GO:0005737">
    <property type="term" value="C:cytoplasm"/>
    <property type="evidence" value="ECO:0007669"/>
    <property type="project" value="UniProtKB-ARBA"/>
</dbReference>
<dbReference type="GO" id="GO:0006351">
    <property type="term" value="P:DNA-templated transcription"/>
    <property type="evidence" value="ECO:0007669"/>
    <property type="project" value="UniProtKB-UniRule"/>
</dbReference>
<dbReference type="FunFam" id="2.170.120.12:FF:000001">
    <property type="entry name" value="DNA-directed RNA polymerase subunit alpha"/>
    <property type="match status" value="1"/>
</dbReference>
<comment type="function">
    <text evidence="11">DNA-dependent RNA polymerase catalyzes the transcription of DNA into RNA using the four ribonucleoside triphosphates as substrates.</text>
</comment>
<keyword evidence="6 11" id="KW-0548">Nucleotidyltransferase</keyword>
<name>A0A2T2WGQ5_9FIRM</name>
<dbReference type="NCBIfam" id="NF003515">
    <property type="entry name" value="PRK05182.2-1"/>
    <property type="match status" value="1"/>
</dbReference>
<dbReference type="InterPro" id="IPR011263">
    <property type="entry name" value="DNA-dir_RNA_pol_RpoA/D/Rpb3"/>
</dbReference>
<dbReference type="Proteomes" id="UP000241848">
    <property type="component" value="Unassembled WGS sequence"/>
</dbReference>
<keyword evidence="4 11" id="KW-0240">DNA-directed RNA polymerase</keyword>
<evidence type="ECO:0000256" key="7">
    <source>
        <dbReference type="ARBA" id="ARBA00023163"/>
    </source>
</evidence>
<dbReference type="EMBL" id="PXYV01000035">
    <property type="protein sequence ID" value="PSR21416.1"/>
    <property type="molecule type" value="Genomic_DNA"/>
</dbReference>
<evidence type="ECO:0000256" key="11">
    <source>
        <dbReference type="HAMAP-Rule" id="MF_00059"/>
    </source>
</evidence>
<dbReference type="CDD" id="cd06928">
    <property type="entry name" value="RNAP_alpha_NTD"/>
    <property type="match status" value="1"/>
</dbReference>
<dbReference type="InterPro" id="IPR011773">
    <property type="entry name" value="DNA-dir_RpoA"/>
</dbReference>
<gene>
    <name evidence="11" type="primary">rpoA</name>
    <name evidence="13" type="ORF">C7B45_10965</name>
</gene>
<dbReference type="FunFam" id="1.10.150.20:FF:000001">
    <property type="entry name" value="DNA-directed RNA polymerase subunit alpha"/>
    <property type="match status" value="1"/>
</dbReference>
<dbReference type="GO" id="GO:0000428">
    <property type="term" value="C:DNA-directed RNA polymerase complex"/>
    <property type="evidence" value="ECO:0007669"/>
    <property type="project" value="UniProtKB-KW"/>
</dbReference>
<evidence type="ECO:0000256" key="6">
    <source>
        <dbReference type="ARBA" id="ARBA00022695"/>
    </source>
</evidence>
<dbReference type="EC" id="2.7.7.6" evidence="2 11"/>
<feature type="region of interest" description="Alpha N-terminal domain (alpha-NTD)" evidence="11">
    <location>
        <begin position="1"/>
        <end position="228"/>
    </location>
</feature>
<dbReference type="NCBIfam" id="TIGR02027">
    <property type="entry name" value="rpoA"/>
    <property type="match status" value="1"/>
</dbReference>
<dbReference type="NCBIfam" id="NF003516">
    <property type="entry name" value="PRK05182.2-2"/>
    <property type="match status" value="1"/>
</dbReference>
<organism evidence="13 14">
    <name type="scientific">Sulfobacillus acidophilus</name>
    <dbReference type="NCBI Taxonomy" id="53633"/>
    <lineage>
        <taxon>Bacteria</taxon>
        <taxon>Bacillati</taxon>
        <taxon>Bacillota</taxon>
        <taxon>Clostridia</taxon>
        <taxon>Eubacteriales</taxon>
        <taxon>Clostridiales Family XVII. Incertae Sedis</taxon>
        <taxon>Sulfobacillus</taxon>
    </lineage>
</organism>
<dbReference type="NCBIfam" id="NF003519">
    <property type="entry name" value="PRK05182.2-5"/>
    <property type="match status" value="1"/>
</dbReference>
<comment type="subunit">
    <text evidence="11">Homodimer. The RNAP catalytic core consists of 2 alpha, 1 beta, 1 beta' and 1 omega subunit. When a sigma factor is associated with the core the holoenzyme is formed, which can initiate transcription.</text>
</comment>
<sequence>MTEIEKPEIRRVDDGSEANYGQFVVEPLDRGYGITLGNSLRRILLSSLPGTAVTSVRIEGVLHEFSVIPGVLEDTADIILNLKRLALKLWSDESKTLRIDKEGPSEVTAADIMADADVDILNPEQHIAYVDEGARLSMEMTIERGRGYVPAEKNKRADQAIGAIPVDSIFSPVLKANWRVEDTRVGHITDYDRLTLEVWTDGSISPEEAVSMGSKILSDHLRLFVNLTDGVPGVEIGVEREEDKRDRLLEMPIEELDLSVRSFNCLKRAGINTVGELTAKSDEDMMKVRNLGKKSLEEVKEKLASLGLSLRPSEE</sequence>
<dbReference type="NCBIfam" id="NF003513">
    <property type="entry name" value="PRK05182.1-2"/>
    <property type="match status" value="1"/>
</dbReference>
<keyword evidence="7 11" id="KW-0804">Transcription</keyword>
<evidence type="ECO:0000256" key="5">
    <source>
        <dbReference type="ARBA" id="ARBA00022679"/>
    </source>
</evidence>
<dbReference type="SUPFAM" id="SSF56553">
    <property type="entry name" value="Insert subdomain of RNA polymerase alpha subunit"/>
    <property type="match status" value="1"/>
</dbReference>
<dbReference type="GO" id="GO:0046983">
    <property type="term" value="F:protein dimerization activity"/>
    <property type="evidence" value="ECO:0007669"/>
    <property type="project" value="InterPro"/>
</dbReference>
<dbReference type="Gene3D" id="2.170.120.12">
    <property type="entry name" value="DNA-directed RNA polymerase, insert domain"/>
    <property type="match status" value="1"/>
</dbReference>
<dbReference type="Pfam" id="PF01000">
    <property type="entry name" value="RNA_pol_A_bac"/>
    <property type="match status" value="1"/>
</dbReference>
<feature type="domain" description="DNA-directed RNA polymerase RpoA/D/Rpb3-type" evidence="12">
    <location>
        <begin position="20"/>
        <end position="227"/>
    </location>
</feature>
<dbReference type="InterPro" id="IPR011262">
    <property type="entry name" value="DNA-dir_RNA_pol_insert"/>
</dbReference>
<evidence type="ECO:0000313" key="14">
    <source>
        <dbReference type="Proteomes" id="UP000241848"/>
    </source>
</evidence>
<dbReference type="HAMAP" id="MF_00059">
    <property type="entry name" value="RNApol_bact_RpoA"/>
    <property type="match status" value="1"/>
</dbReference>
<proteinExistence type="inferred from homology"/>
<dbReference type="SUPFAM" id="SSF47789">
    <property type="entry name" value="C-terminal domain of RNA polymerase alpha subunit"/>
    <property type="match status" value="1"/>
</dbReference>
<dbReference type="InterPro" id="IPR036603">
    <property type="entry name" value="RBP11-like"/>
</dbReference>
<dbReference type="AlphaFoldDB" id="A0A2T2WGQ5"/>
<dbReference type="SMART" id="SM00662">
    <property type="entry name" value="RPOLD"/>
    <property type="match status" value="1"/>
</dbReference>
<dbReference type="Gene3D" id="1.10.150.20">
    <property type="entry name" value="5' to 3' exonuclease, C-terminal subdomain"/>
    <property type="match status" value="1"/>
</dbReference>
<comment type="similarity">
    <text evidence="1 11">Belongs to the RNA polymerase alpha chain family.</text>
</comment>
<dbReference type="GO" id="GO:0003677">
    <property type="term" value="F:DNA binding"/>
    <property type="evidence" value="ECO:0007669"/>
    <property type="project" value="UniProtKB-UniRule"/>
</dbReference>
<evidence type="ECO:0000256" key="3">
    <source>
        <dbReference type="ARBA" id="ARBA00015972"/>
    </source>
</evidence>
<protein>
    <recommendedName>
        <fullName evidence="3 11">DNA-directed RNA polymerase subunit alpha</fullName>
        <shortName evidence="11">RNAP subunit alpha</shortName>
        <ecNumber evidence="2 11">2.7.7.6</ecNumber>
    </recommendedName>
    <alternativeName>
        <fullName evidence="9 11">RNA polymerase subunit alpha</fullName>
    </alternativeName>
    <alternativeName>
        <fullName evidence="8 11">Transcriptase subunit alpha</fullName>
    </alternativeName>
</protein>
<dbReference type="Pfam" id="PF01193">
    <property type="entry name" value="RNA_pol_L"/>
    <property type="match status" value="1"/>
</dbReference>
<comment type="caution">
    <text evidence="13">The sequence shown here is derived from an EMBL/GenBank/DDBJ whole genome shotgun (WGS) entry which is preliminary data.</text>
</comment>
<evidence type="ECO:0000256" key="2">
    <source>
        <dbReference type="ARBA" id="ARBA00012418"/>
    </source>
</evidence>
<dbReference type="SUPFAM" id="SSF55257">
    <property type="entry name" value="RBP11-like subunits of RNA polymerase"/>
    <property type="match status" value="1"/>
</dbReference>
<evidence type="ECO:0000259" key="12">
    <source>
        <dbReference type="SMART" id="SM00662"/>
    </source>
</evidence>